<accession>A0A2J6WFU1</accession>
<comment type="similarity">
    <text evidence="2">Belongs to the uracil-DNA glycosylase (UDG) superfamily. Type 4 (UDGa) family.</text>
</comment>
<keyword evidence="8" id="KW-0378">Hydrolase</keyword>
<keyword evidence="5" id="KW-0004">4Fe-4S</keyword>
<dbReference type="NCBIfam" id="TIGR00758">
    <property type="entry name" value="UDG_fam4"/>
    <property type="match status" value="1"/>
</dbReference>
<evidence type="ECO:0000256" key="4">
    <source>
        <dbReference type="ARBA" id="ARBA00019403"/>
    </source>
</evidence>
<dbReference type="PANTHER" id="PTHR33693">
    <property type="entry name" value="TYPE-5 URACIL-DNA GLYCOSYLASE"/>
    <property type="match status" value="1"/>
</dbReference>
<organism evidence="13 14">
    <name type="scientific">Caldisericum exile</name>
    <dbReference type="NCBI Taxonomy" id="693075"/>
    <lineage>
        <taxon>Bacteria</taxon>
        <taxon>Pseudomonadati</taxon>
        <taxon>Caldisericota/Cryosericota group</taxon>
        <taxon>Caldisericota</taxon>
        <taxon>Caldisericia</taxon>
        <taxon>Caldisericales</taxon>
        <taxon>Caldisericaceae</taxon>
        <taxon>Caldisericum</taxon>
    </lineage>
</organism>
<feature type="domain" description="Uracil-DNA glycosylase-like" evidence="12">
    <location>
        <begin position="31"/>
        <end position="177"/>
    </location>
</feature>
<dbReference type="Pfam" id="PF03167">
    <property type="entry name" value="UDG"/>
    <property type="match status" value="1"/>
</dbReference>
<evidence type="ECO:0000313" key="14">
    <source>
        <dbReference type="Proteomes" id="UP000237040"/>
    </source>
</evidence>
<evidence type="ECO:0000256" key="6">
    <source>
        <dbReference type="ARBA" id="ARBA00022723"/>
    </source>
</evidence>
<dbReference type="InterPro" id="IPR051536">
    <property type="entry name" value="UDG_Type-4/5"/>
</dbReference>
<proteinExistence type="inferred from homology"/>
<comment type="caution">
    <text evidence="13">The sequence shown here is derived from an EMBL/GenBank/DDBJ whole genome shotgun (WGS) entry which is preliminary data.</text>
</comment>
<protein>
    <recommendedName>
        <fullName evidence="4">Type-4 uracil-DNA glycosylase</fullName>
        <ecNumber evidence="3">3.2.2.27</ecNumber>
    </recommendedName>
</protein>
<keyword evidence="6" id="KW-0479">Metal-binding</keyword>
<dbReference type="InterPro" id="IPR036895">
    <property type="entry name" value="Uracil-DNA_glycosylase-like_sf"/>
</dbReference>
<dbReference type="Proteomes" id="UP000237040">
    <property type="component" value="Unassembled WGS sequence"/>
</dbReference>
<dbReference type="CDD" id="cd10030">
    <property type="entry name" value="UDG-F4_TTUDGA_SPO1dp_like"/>
    <property type="match status" value="1"/>
</dbReference>
<evidence type="ECO:0000256" key="1">
    <source>
        <dbReference type="ARBA" id="ARBA00001400"/>
    </source>
</evidence>
<comment type="catalytic activity">
    <reaction evidence="1">
        <text>Hydrolyzes single-stranded DNA or mismatched double-stranded DNA and polynucleotides, releasing free uracil.</text>
        <dbReference type="EC" id="3.2.2.27"/>
    </reaction>
</comment>
<dbReference type="GO" id="GO:0051539">
    <property type="term" value="F:4 iron, 4 sulfur cluster binding"/>
    <property type="evidence" value="ECO:0007669"/>
    <property type="project" value="UniProtKB-KW"/>
</dbReference>
<name>A0A2J6WFU1_9BACT</name>
<dbReference type="SUPFAM" id="SSF52141">
    <property type="entry name" value="Uracil-DNA glycosylase-like"/>
    <property type="match status" value="1"/>
</dbReference>
<evidence type="ECO:0000256" key="9">
    <source>
        <dbReference type="ARBA" id="ARBA00023004"/>
    </source>
</evidence>
<dbReference type="EC" id="3.2.2.27" evidence="3"/>
<dbReference type="EMBL" id="PNIL01000006">
    <property type="protein sequence ID" value="PMP68798.1"/>
    <property type="molecule type" value="Genomic_DNA"/>
</dbReference>
<evidence type="ECO:0000256" key="10">
    <source>
        <dbReference type="ARBA" id="ARBA00023014"/>
    </source>
</evidence>
<dbReference type="Gene3D" id="3.40.470.10">
    <property type="entry name" value="Uracil-DNA glycosylase-like domain"/>
    <property type="match status" value="1"/>
</dbReference>
<evidence type="ECO:0000256" key="11">
    <source>
        <dbReference type="ARBA" id="ARBA00023204"/>
    </source>
</evidence>
<sequence>MDREAMLREIENDIRHCTRCDLHKTKTHYVPGVGPANAKIMFVGEGPGRDEDIQGLPFVGAAGKLLTQLLSTIGIDRSQVFIGNIVKCRPPNNRVPTVEEVEACIPYLYAQISVIEPEIIVTLGNTPLNALVSPALKVSSVHGRVFEKDGLKFFVTFHPAAALYHGEYKELLMEDFMKLKQILDETKIVGGS</sequence>
<keyword evidence="9" id="KW-0408">Iron</keyword>
<dbReference type="InterPro" id="IPR005273">
    <property type="entry name" value="Ura-DNA_glyco_family4"/>
</dbReference>
<keyword evidence="10" id="KW-0411">Iron-sulfur</keyword>
<evidence type="ECO:0000256" key="5">
    <source>
        <dbReference type="ARBA" id="ARBA00022485"/>
    </source>
</evidence>
<keyword evidence="7" id="KW-0227">DNA damage</keyword>
<evidence type="ECO:0000313" key="13">
    <source>
        <dbReference type="EMBL" id="PMP68798.1"/>
    </source>
</evidence>
<dbReference type="PANTHER" id="PTHR33693:SF1">
    <property type="entry name" value="TYPE-4 URACIL-DNA GLYCOSYLASE"/>
    <property type="match status" value="1"/>
</dbReference>
<dbReference type="InterPro" id="IPR005122">
    <property type="entry name" value="Uracil-DNA_glycosylase-like"/>
</dbReference>
<evidence type="ECO:0000256" key="3">
    <source>
        <dbReference type="ARBA" id="ARBA00012030"/>
    </source>
</evidence>
<evidence type="ECO:0000256" key="8">
    <source>
        <dbReference type="ARBA" id="ARBA00022801"/>
    </source>
</evidence>
<dbReference type="RefSeq" id="WP_416084927.1">
    <property type="nucleotide sequence ID" value="NZ_JBNARP010000021.1"/>
</dbReference>
<dbReference type="GO" id="GO:0046872">
    <property type="term" value="F:metal ion binding"/>
    <property type="evidence" value="ECO:0007669"/>
    <property type="project" value="UniProtKB-KW"/>
</dbReference>
<evidence type="ECO:0000256" key="2">
    <source>
        <dbReference type="ARBA" id="ARBA00006521"/>
    </source>
</evidence>
<dbReference type="GO" id="GO:0006281">
    <property type="term" value="P:DNA repair"/>
    <property type="evidence" value="ECO:0007669"/>
    <property type="project" value="UniProtKB-KW"/>
</dbReference>
<keyword evidence="11" id="KW-0234">DNA repair</keyword>
<dbReference type="AlphaFoldDB" id="A0A2J6WFU1"/>
<dbReference type="SMART" id="SM00986">
    <property type="entry name" value="UDG"/>
    <property type="match status" value="1"/>
</dbReference>
<evidence type="ECO:0000256" key="7">
    <source>
        <dbReference type="ARBA" id="ARBA00022763"/>
    </source>
</evidence>
<evidence type="ECO:0000259" key="12">
    <source>
        <dbReference type="SMART" id="SM00986"/>
    </source>
</evidence>
<reference evidence="13 14" key="1">
    <citation type="submission" date="2018-01" db="EMBL/GenBank/DDBJ databases">
        <title>Metagenomic assembled genomes from two thermal pools in the Uzon Caldera, Kamchatka, Russia.</title>
        <authorList>
            <person name="Wilkins L."/>
            <person name="Ettinger C."/>
        </authorList>
    </citation>
    <scope>NUCLEOTIDE SEQUENCE [LARGE SCALE GENOMIC DNA]</scope>
    <source>
        <strain evidence="13">ZAV-07</strain>
    </source>
</reference>
<dbReference type="SMART" id="SM00987">
    <property type="entry name" value="UreE_C"/>
    <property type="match status" value="1"/>
</dbReference>
<dbReference type="GO" id="GO:0004844">
    <property type="term" value="F:uracil DNA N-glycosylase activity"/>
    <property type="evidence" value="ECO:0007669"/>
    <property type="project" value="UniProtKB-EC"/>
</dbReference>
<gene>
    <name evidence="13" type="ORF">C0189_00545</name>
</gene>